<reference evidence="2 3" key="1">
    <citation type="submission" date="2021-01" db="EMBL/GenBank/DDBJ databases">
        <title>FDA dAtabase for Regulatory Grade micrObial Sequences (FDA-ARGOS): Supporting development and validation of Infectious Disease Dx tests.</title>
        <authorList>
            <person name="Sproer C."/>
            <person name="Gronow S."/>
            <person name="Severitt S."/>
            <person name="Schroder I."/>
            <person name="Tallon L."/>
            <person name="Sadzewicz L."/>
            <person name="Zhao X."/>
            <person name="Boylan J."/>
            <person name="Ott S."/>
            <person name="Bowen H."/>
            <person name="Vavikolanu K."/>
            <person name="Mehta A."/>
            <person name="Aluvathingal J."/>
            <person name="Nadendla S."/>
            <person name="Lowell S."/>
            <person name="Myers T."/>
            <person name="Yan Y."/>
            <person name="Sichtig H."/>
        </authorList>
    </citation>
    <scope>NUCLEOTIDE SEQUENCE [LARGE SCALE GENOMIC DNA]</scope>
    <source>
        <strain evidence="2 3">FDAARGOS_1131</strain>
    </source>
</reference>
<sequence>MKKLLLLSLCILQGYTYAQIGVNTSDITSTLTVNGSFSANYKEISSSNYQIAEDDYNLAFNGEGSGEAVFMLPKTETDKKKFIGRTYHIKNVSKNATVKVIASSSETIRLGGVYDDTRSIVLLPGRSISVIANSNLNGATWDLNLLGLIEGSPEVKATEFIKKIVPMVPGSAFNKNNEADQINIYNLTLGIQKPFNTNIVDIDFKLKNNKSAIYWKKSHFYNGTGAQINGVFTKKNADTWDANSYILRFSVTSSSSIVDYNTYEILIMGFDTNEIYRVTLFFMPKNSVFNDYKNPRATFFVEVLN</sequence>
<feature type="chain" id="PRO_5040468050" evidence="1">
    <location>
        <begin position="19"/>
        <end position="305"/>
    </location>
</feature>
<dbReference type="AlphaFoldDB" id="A0A9Q6ZF34"/>
<dbReference type="GeneID" id="93527455"/>
<gene>
    <name evidence="2" type="ORF">I6I88_07295</name>
</gene>
<protein>
    <submittedName>
        <fullName evidence="2">Uncharacterized protein</fullName>
    </submittedName>
</protein>
<dbReference type="OrthoDB" id="1251128at2"/>
<evidence type="ECO:0000313" key="2">
    <source>
        <dbReference type="EMBL" id="QQU01536.1"/>
    </source>
</evidence>
<dbReference type="EMBL" id="CP068108">
    <property type="protein sequence ID" value="QQU01536.1"/>
    <property type="molecule type" value="Genomic_DNA"/>
</dbReference>
<dbReference type="RefSeq" id="WP_002992128.1">
    <property type="nucleotide sequence ID" value="NZ_CP068108.1"/>
</dbReference>
<name>A0A9Q6ZF34_MYROD</name>
<evidence type="ECO:0000313" key="3">
    <source>
        <dbReference type="Proteomes" id="UP000596202"/>
    </source>
</evidence>
<proteinExistence type="predicted"/>
<organism evidence="2 3">
    <name type="scientific">Myroides odoratus</name>
    <name type="common">Flavobacterium odoratum</name>
    <dbReference type="NCBI Taxonomy" id="256"/>
    <lineage>
        <taxon>Bacteria</taxon>
        <taxon>Pseudomonadati</taxon>
        <taxon>Bacteroidota</taxon>
        <taxon>Flavobacteriia</taxon>
        <taxon>Flavobacteriales</taxon>
        <taxon>Flavobacteriaceae</taxon>
        <taxon>Myroides</taxon>
    </lineage>
</organism>
<accession>A0A9Q6ZF34</accession>
<feature type="signal peptide" evidence="1">
    <location>
        <begin position="1"/>
        <end position="18"/>
    </location>
</feature>
<keyword evidence="1" id="KW-0732">Signal</keyword>
<evidence type="ECO:0000256" key="1">
    <source>
        <dbReference type="SAM" id="SignalP"/>
    </source>
</evidence>
<dbReference type="Proteomes" id="UP000596202">
    <property type="component" value="Chromosome"/>
</dbReference>